<dbReference type="PANTHER" id="PTHR43085">
    <property type="entry name" value="HEXOKINASE FAMILY MEMBER"/>
    <property type="match status" value="1"/>
</dbReference>
<dbReference type="InterPro" id="IPR050306">
    <property type="entry name" value="PfkB_Carbo_kinase"/>
</dbReference>
<evidence type="ECO:0000256" key="4">
    <source>
        <dbReference type="ARBA" id="ARBA00022777"/>
    </source>
</evidence>
<evidence type="ECO:0000256" key="1">
    <source>
        <dbReference type="ARBA" id="ARBA00010688"/>
    </source>
</evidence>
<dbReference type="GO" id="GO:0005524">
    <property type="term" value="F:ATP binding"/>
    <property type="evidence" value="ECO:0007669"/>
    <property type="project" value="UniProtKB-KW"/>
</dbReference>
<evidence type="ECO:0000256" key="2">
    <source>
        <dbReference type="ARBA" id="ARBA00022679"/>
    </source>
</evidence>
<sequence>MSCLVIGESLIDVVKRGDGHTTRHPGGSPMNVAVGLARLGRRVQLLTRFGNDFDGDTIRDYVESAGVTLMQGAVDTDATSIAMASLDAHGHATYRFDVHSAYVDPPAAGTKREALLAAPPLHVHIGSIGAHLRPGANTVRRWIELLSPYSTVSYDPNVRLSILGSAQSILDDIDAMLPFIDIVKVSMEDLALLHGRRVDADDMSARLFGQGVKFVAITDGARGAKFYTPNTSVFVPAAQVSVVDTVGAGDAMMAALIDGLARVTVLGDDRAGLTSLSNQMLQSVGQYASRAAGITISREGANPPTRAELNDVVAHLQA</sequence>
<dbReference type="PANTHER" id="PTHR43085:SF1">
    <property type="entry name" value="PSEUDOURIDINE KINASE-RELATED"/>
    <property type="match status" value="1"/>
</dbReference>
<keyword evidence="8" id="KW-1185">Reference proteome</keyword>
<dbReference type="CDD" id="cd01167">
    <property type="entry name" value="bac_FRK"/>
    <property type="match status" value="1"/>
</dbReference>
<comment type="similarity">
    <text evidence="1">Belongs to the carbohydrate kinase PfkB family.</text>
</comment>
<evidence type="ECO:0000313" key="7">
    <source>
        <dbReference type="EMBL" id="QOR45310.1"/>
    </source>
</evidence>
<dbReference type="Gene3D" id="3.40.1190.20">
    <property type="match status" value="1"/>
</dbReference>
<name>A0A7M1QTB2_9ACTO</name>
<dbReference type="PROSITE" id="PS00584">
    <property type="entry name" value="PFKB_KINASES_2"/>
    <property type="match status" value="1"/>
</dbReference>
<keyword evidence="5" id="KW-0067">ATP-binding</keyword>
<dbReference type="SUPFAM" id="SSF53613">
    <property type="entry name" value="Ribokinase-like"/>
    <property type="match status" value="1"/>
</dbReference>
<keyword evidence="4 7" id="KW-0418">Kinase</keyword>
<evidence type="ECO:0000259" key="6">
    <source>
        <dbReference type="Pfam" id="PF00294"/>
    </source>
</evidence>
<accession>A0A8A5U6Q3</accession>
<proteinExistence type="inferred from homology"/>
<dbReference type="AlphaFoldDB" id="A0A7M1QTB2"/>
<reference evidence="7 8" key="1">
    <citation type="submission" date="2020-10" db="EMBL/GenBank/DDBJ databases">
        <title>Trueperella pecoris sp. nov. isolated from bovine and porcine specimens.</title>
        <authorList>
            <person name="Schoenecker L."/>
            <person name="Schnydrig P."/>
            <person name="Brodard I."/>
            <person name="Thomann A."/>
            <person name="Hemphill A."/>
            <person name="Rodriguez-Campos S."/>
            <person name="Perreten V."/>
            <person name="Jores J."/>
            <person name="Kittl S."/>
        </authorList>
    </citation>
    <scope>NUCLEOTIDE SEQUENCE [LARGE SCALE GENOMIC DNA]</scope>
    <source>
        <strain evidence="7 8">15A0121</strain>
    </source>
</reference>
<feature type="domain" description="Carbohydrate kinase PfkB" evidence="6">
    <location>
        <begin position="3"/>
        <end position="304"/>
    </location>
</feature>
<protein>
    <submittedName>
        <fullName evidence="7">Carbohydrate kinase</fullName>
    </submittedName>
</protein>
<dbReference type="PROSITE" id="PS00583">
    <property type="entry name" value="PFKB_KINASES_1"/>
    <property type="match status" value="1"/>
</dbReference>
<organism evidence="7 8">
    <name type="scientific">Trueperella pecoris</name>
    <dbReference type="NCBI Taxonomy" id="2733571"/>
    <lineage>
        <taxon>Bacteria</taxon>
        <taxon>Bacillati</taxon>
        <taxon>Actinomycetota</taxon>
        <taxon>Actinomycetes</taxon>
        <taxon>Actinomycetales</taxon>
        <taxon>Actinomycetaceae</taxon>
        <taxon>Trueperella</taxon>
    </lineage>
</organism>
<gene>
    <name evidence="7" type="ORF">INS88_08565</name>
</gene>
<evidence type="ECO:0000256" key="5">
    <source>
        <dbReference type="ARBA" id="ARBA00022840"/>
    </source>
</evidence>
<dbReference type="Proteomes" id="UP000595053">
    <property type="component" value="Chromosome"/>
</dbReference>
<dbReference type="InterPro" id="IPR002173">
    <property type="entry name" value="Carboh/pur_kinase_PfkB_CS"/>
</dbReference>
<evidence type="ECO:0000256" key="3">
    <source>
        <dbReference type="ARBA" id="ARBA00022741"/>
    </source>
</evidence>
<accession>A0A7M1QTB2</accession>
<dbReference type="GO" id="GO:0016301">
    <property type="term" value="F:kinase activity"/>
    <property type="evidence" value="ECO:0007669"/>
    <property type="project" value="UniProtKB-KW"/>
</dbReference>
<dbReference type="InterPro" id="IPR011611">
    <property type="entry name" value="PfkB_dom"/>
</dbReference>
<evidence type="ECO:0000313" key="8">
    <source>
        <dbReference type="Proteomes" id="UP000595053"/>
    </source>
</evidence>
<dbReference type="EMBL" id="CP063213">
    <property type="protein sequence ID" value="QOR45310.1"/>
    <property type="molecule type" value="Genomic_DNA"/>
</dbReference>
<dbReference type="RefSeq" id="WP_193326950.1">
    <property type="nucleotide sequence ID" value="NZ_CP053291.1"/>
</dbReference>
<dbReference type="Pfam" id="PF00294">
    <property type="entry name" value="PfkB"/>
    <property type="match status" value="1"/>
</dbReference>
<dbReference type="InterPro" id="IPR029056">
    <property type="entry name" value="Ribokinase-like"/>
</dbReference>
<keyword evidence="3" id="KW-0547">Nucleotide-binding</keyword>
<keyword evidence="2" id="KW-0808">Transferase</keyword>